<dbReference type="Pfam" id="PF01965">
    <property type="entry name" value="DJ-1_PfpI"/>
    <property type="match status" value="1"/>
</dbReference>
<dbReference type="NCBIfam" id="TIGR01383">
    <property type="entry name" value="not_thiJ"/>
    <property type="match status" value="1"/>
</dbReference>
<comment type="caution">
    <text evidence="2">The sequence shown here is derived from an EMBL/GenBank/DDBJ whole genome shotgun (WGS) entry which is preliminary data.</text>
</comment>
<evidence type="ECO:0000313" key="3">
    <source>
        <dbReference type="Proteomes" id="UP001620597"/>
    </source>
</evidence>
<protein>
    <submittedName>
        <fullName evidence="2">DJ-1 family glyoxalase III</fullName>
    </submittedName>
</protein>
<dbReference type="CDD" id="cd03135">
    <property type="entry name" value="GATase1_DJ-1"/>
    <property type="match status" value="1"/>
</dbReference>
<gene>
    <name evidence="2" type="ORF">WG929_14910</name>
</gene>
<dbReference type="InterPro" id="IPR006287">
    <property type="entry name" value="DJ-1"/>
</dbReference>
<accession>A0ABW8NL47</accession>
<dbReference type="RefSeq" id="WP_416206713.1">
    <property type="nucleotide sequence ID" value="NZ_JBBKTX010000019.1"/>
</dbReference>
<dbReference type="PANTHER" id="PTHR48094">
    <property type="entry name" value="PROTEIN/NUCLEIC ACID DEGLYCASE DJ-1-RELATED"/>
    <property type="match status" value="1"/>
</dbReference>
<dbReference type="PANTHER" id="PTHR48094:SF12">
    <property type="entry name" value="PARKINSON DISEASE PROTEIN 7 HOMOLOG"/>
    <property type="match status" value="1"/>
</dbReference>
<organism evidence="2 3">
    <name type="scientific">Oceanobacter antarcticus</name>
    <dbReference type="NCBI Taxonomy" id="3133425"/>
    <lineage>
        <taxon>Bacteria</taxon>
        <taxon>Pseudomonadati</taxon>
        <taxon>Pseudomonadota</taxon>
        <taxon>Gammaproteobacteria</taxon>
        <taxon>Oceanospirillales</taxon>
        <taxon>Oceanospirillaceae</taxon>
        <taxon>Oceanobacter</taxon>
    </lineage>
</organism>
<dbReference type="EMBL" id="JBBKTX010000019">
    <property type="protein sequence ID" value="MFK4753703.1"/>
    <property type="molecule type" value="Genomic_DNA"/>
</dbReference>
<dbReference type="Gene3D" id="3.40.50.880">
    <property type="match status" value="1"/>
</dbReference>
<proteinExistence type="predicted"/>
<keyword evidence="3" id="KW-1185">Reference proteome</keyword>
<feature type="domain" description="DJ-1/PfpI" evidence="1">
    <location>
        <begin position="2"/>
        <end position="168"/>
    </location>
</feature>
<dbReference type="InterPro" id="IPR002818">
    <property type="entry name" value="DJ-1/PfpI"/>
</dbReference>
<dbReference type="Proteomes" id="UP001620597">
    <property type="component" value="Unassembled WGS sequence"/>
</dbReference>
<dbReference type="InterPro" id="IPR050325">
    <property type="entry name" value="Prot/Nucl_acid_deglycase"/>
</dbReference>
<dbReference type="InterPro" id="IPR029062">
    <property type="entry name" value="Class_I_gatase-like"/>
</dbReference>
<evidence type="ECO:0000313" key="2">
    <source>
        <dbReference type="EMBL" id="MFK4753703.1"/>
    </source>
</evidence>
<sequence>MNALIPIANGSEELEAITLVNVLRRAGINVTLASTGPERSVRCARSTVIEADCLLGKLAINHPFDLIAVPGGMPGAANLATSLGLLHRLQQQDRAGKWVAAICAAPAVVLGAAGVTAGRVMTGYPGFGPLLAQSGAFINNTDDVVVDGNLITSRGPATALPFALTLVELLCGKPIRDDVAAAMLYQDGSVSS</sequence>
<reference evidence="2 3" key="1">
    <citation type="submission" date="2024-03" db="EMBL/GenBank/DDBJ databases">
        <title>High-quality draft genome sequence of Oceanobacter sp. wDCs-4.</title>
        <authorList>
            <person name="Dong C."/>
        </authorList>
    </citation>
    <scope>NUCLEOTIDE SEQUENCE [LARGE SCALE GENOMIC DNA]</scope>
    <source>
        <strain evidence="3">wDCs-4</strain>
    </source>
</reference>
<evidence type="ECO:0000259" key="1">
    <source>
        <dbReference type="Pfam" id="PF01965"/>
    </source>
</evidence>
<name>A0ABW8NL47_9GAMM</name>
<dbReference type="SUPFAM" id="SSF52317">
    <property type="entry name" value="Class I glutamine amidotransferase-like"/>
    <property type="match status" value="1"/>
</dbReference>